<gene>
    <name evidence="1" type="ORF">HHX25_16165</name>
</gene>
<proteinExistence type="predicted"/>
<dbReference type="EMBL" id="JABBHF010000010">
    <property type="protein sequence ID" value="NMH89049.1"/>
    <property type="molecule type" value="Genomic_DNA"/>
</dbReference>
<name>A0ABX1S2T0_9FLAO</name>
<organism evidence="1 2">
    <name type="scientific">Flavivirga algicola</name>
    <dbReference type="NCBI Taxonomy" id="2729136"/>
    <lineage>
        <taxon>Bacteria</taxon>
        <taxon>Pseudomonadati</taxon>
        <taxon>Bacteroidota</taxon>
        <taxon>Flavobacteriia</taxon>
        <taxon>Flavobacteriales</taxon>
        <taxon>Flavobacteriaceae</taxon>
        <taxon>Flavivirga</taxon>
    </lineage>
</organism>
<dbReference type="Proteomes" id="UP000746690">
    <property type="component" value="Unassembled WGS sequence"/>
</dbReference>
<evidence type="ECO:0000313" key="2">
    <source>
        <dbReference type="Proteomes" id="UP000746690"/>
    </source>
</evidence>
<sequence length="110" mass="13506">MSLKTITACFGLKRNAYYKYKRRENKRLLIENKILNIVKRRRKPLPREGVRKPKISLKDDFDKANLKVDRDTLFKILRKHNMLILRKKYSSRTTNSMHRFYKYKTLLKRF</sequence>
<evidence type="ECO:0008006" key="3">
    <source>
        <dbReference type="Google" id="ProtNLM"/>
    </source>
</evidence>
<accession>A0ABX1S2T0</accession>
<protein>
    <recommendedName>
        <fullName evidence="3">Transposase</fullName>
    </recommendedName>
</protein>
<dbReference type="RefSeq" id="WP_169675664.1">
    <property type="nucleotide sequence ID" value="NZ_JABBHF010000010.1"/>
</dbReference>
<comment type="caution">
    <text evidence="1">The sequence shown here is derived from an EMBL/GenBank/DDBJ whole genome shotgun (WGS) entry which is preliminary data.</text>
</comment>
<keyword evidence="2" id="KW-1185">Reference proteome</keyword>
<reference evidence="1 2" key="1">
    <citation type="submission" date="2020-04" db="EMBL/GenBank/DDBJ databases">
        <title>A Flavivirga sp. nov.</title>
        <authorList>
            <person name="Sun X."/>
        </authorList>
    </citation>
    <scope>NUCLEOTIDE SEQUENCE [LARGE SCALE GENOMIC DNA]</scope>
    <source>
        <strain evidence="1 2">Y03</strain>
    </source>
</reference>
<evidence type="ECO:0000313" key="1">
    <source>
        <dbReference type="EMBL" id="NMH89049.1"/>
    </source>
</evidence>